<organism evidence="2 3">
    <name type="scientific">Musa troglodytarum</name>
    <name type="common">fe'i banana</name>
    <dbReference type="NCBI Taxonomy" id="320322"/>
    <lineage>
        <taxon>Eukaryota</taxon>
        <taxon>Viridiplantae</taxon>
        <taxon>Streptophyta</taxon>
        <taxon>Embryophyta</taxon>
        <taxon>Tracheophyta</taxon>
        <taxon>Spermatophyta</taxon>
        <taxon>Magnoliopsida</taxon>
        <taxon>Liliopsida</taxon>
        <taxon>Zingiberales</taxon>
        <taxon>Musaceae</taxon>
        <taxon>Musa</taxon>
    </lineage>
</organism>
<evidence type="ECO:0000256" key="1">
    <source>
        <dbReference type="SAM" id="MobiDB-lite"/>
    </source>
</evidence>
<reference evidence="2" key="1">
    <citation type="submission" date="2022-05" db="EMBL/GenBank/DDBJ databases">
        <title>The Musa troglodytarum L. genome provides insights into the mechanism of non-climacteric behaviour and enrichment of carotenoids.</title>
        <authorList>
            <person name="Wang J."/>
        </authorList>
    </citation>
    <scope>NUCLEOTIDE SEQUENCE</scope>
    <source>
        <tissue evidence="2">Leaf</tissue>
    </source>
</reference>
<proteinExistence type="predicted"/>
<feature type="region of interest" description="Disordered" evidence="1">
    <location>
        <begin position="41"/>
        <end position="61"/>
    </location>
</feature>
<dbReference type="PANTHER" id="PTHR38522:SF2">
    <property type="entry name" value="PLASMA MEMBRANE-ASSOCIATED CATION-BINDING PROTEIN 1"/>
    <property type="match status" value="1"/>
</dbReference>
<dbReference type="PANTHER" id="PTHR38522">
    <property type="entry name" value="PLASMA MEMBRANE-ASSOCIATED CATION-BINDING PROTEIN 1"/>
    <property type="match status" value="1"/>
</dbReference>
<accession>A0A9E7GQ06</accession>
<feature type="compositionally biased region" description="Basic and acidic residues" evidence="1">
    <location>
        <begin position="211"/>
        <end position="234"/>
    </location>
</feature>
<dbReference type="Proteomes" id="UP001055439">
    <property type="component" value="Chromosome 7"/>
</dbReference>
<feature type="compositionally biased region" description="Low complexity" evidence="1">
    <location>
        <begin position="198"/>
        <end position="210"/>
    </location>
</feature>
<protein>
    <submittedName>
        <fullName evidence="2">DREPP plasma membrane polypeptide</fullName>
    </submittedName>
</protein>
<keyword evidence="3" id="KW-1185">Reference proteome</keyword>
<dbReference type="Pfam" id="PF05558">
    <property type="entry name" value="DREPP"/>
    <property type="match status" value="1"/>
</dbReference>
<feature type="compositionally biased region" description="Pro residues" evidence="1">
    <location>
        <begin position="235"/>
        <end position="256"/>
    </location>
</feature>
<dbReference type="GO" id="GO:0005886">
    <property type="term" value="C:plasma membrane"/>
    <property type="evidence" value="ECO:0007669"/>
    <property type="project" value="InterPro"/>
</dbReference>
<gene>
    <name evidence="2" type="ORF">MUK42_11641</name>
</gene>
<dbReference type="OrthoDB" id="1933409at2759"/>
<dbReference type="InterPro" id="IPR008469">
    <property type="entry name" value="DREPP"/>
</dbReference>
<feature type="non-terminal residue" evidence="2">
    <location>
        <position position="1"/>
    </location>
</feature>
<evidence type="ECO:0000313" key="2">
    <source>
        <dbReference type="EMBL" id="URE17008.1"/>
    </source>
</evidence>
<dbReference type="EMBL" id="CP097509">
    <property type="protein sequence ID" value="URE17008.1"/>
    <property type="molecule type" value="Genomic_DNA"/>
</dbReference>
<dbReference type="AlphaFoldDB" id="A0A9E7GQ06"/>
<sequence length="262" mass="28798">KYKVVYVACSSIFWLRSSWLASTLCFVHDIHLVIKGGEGEGERESERLERSEREREERERERDMANIWKSKVLPKIKKVFGSSGSKKAAVAEAIKSFDETKEEISKELEEKKTELQPKVVEIYEASPAEIKTLVKKPTESGLKKNSAAVKKFLEELVKIEFPGSKPVSEVATKYGPAYVSGPVTFILDKVSGLLPAEEAAATPEATAEAESSSKEATGEVIEEIKKEEAEKVEETPPPATETPPPASAPEPEPETAPEPAKA</sequence>
<name>A0A9E7GQ06_9LILI</name>
<evidence type="ECO:0000313" key="3">
    <source>
        <dbReference type="Proteomes" id="UP001055439"/>
    </source>
</evidence>
<feature type="region of interest" description="Disordered" evidence="1">
    <location>
        <begin position="198"/>
        <end position="262"/>
    </location>
</feature>